<proteinExistence type="predicted"/>
<dbReference type="PROSITE" id="PS50171">
    <property type="entry name" value="ZF_MATRIN"/>
    <property type="match status" value="1"/>
</dbReference>
<sequence>MIGKYFFFYVTDEALIEGLVTHIFVQTVTLATKFYEIPERGLLKSLRMEDSEGHSSAHQGSGDGATSTMNLYATLGLSPEDVDALAQIPENEISVETLPYLIMKLKASRAKQEEQGQASPKGDSCQEDTDDGDLSKRDSPPAVPRRSNSHIDTDYRRAEIHSRPERTEARRGSRHTRPSMEKPSDSQQKIPFSYQVDDFHGVVPKVYPHTCSLCLCMLNSNKTWKEHLNGLRHAEGCQELLRLYPDWQKHDARKEMSNSIPSRDAISTAQKSASERHYLKPRAGTKVVVTKFPHGSVCVEDLMTLAKPFGTVVKHLVFPCKGFLEFGSHKEAVNMVNHFSEKQAFVKGYKLNLYLSPMVCSIHPPRLDEPTEKRPTKQATNTVVCFSRLPPGKERESEILDLAKMFGDVRHSTFSSDQALIEMVDWKDADIMVKYYHSNPLKISGKSVKVYLSLKRLRESPDSTTSRRADSSKGRSSRHKSEETSKTSNSTNKEKPSTGKQPAEKVMEQGEGQQSTSEEVKEVVKEEDVDLENKDMDEEIIQVEAKQSLLDDENGAGVDTKDPAPSKSASLVADCKDKGEPEISELLADDTLEDCDIKAAGDPALCDADVSMENMVEQESFQEDDNMDDMDFPENMDDFVTLDELDDSTGGDTPLESKDASWDGKVVQISPIRKGYGNVEVALLKLAERANVKVVNHSISFLRQEAWLELETTEEVREMVKFYKGKGQLLRKHVNVSMCFSRKELESPSGRSIYICMLPLQKYSDVSLLRLAQPFGKITGYNLNWRHGKCYIQLESVEAAQKMVKYFQRPHKFYGTLLRVSLCKKGDSLIYWKPPVKYELWLASQKDRRSRDHHGDEKTNGQSAKSPYPEDVQSPVSDNEGVCGDPEAAAGGGGGKAAGGGGGKAAGGGGGEGEQEEGRRRQQRGGGEEKQQQEEGEEKQQVEEKQLQQVEEKQLQQVEEEKKKQEGPLGPYQPDNPVGLDYLVPRTGFFCKLCNIFYNNEETAKSVHCSSEEHYLNLKRKMDKETARI</sequence>
<gene>
    <name evidence="10" type="ORF">GSONMT00050112001</name>
</gene>
<evidence type="ECO:0000256" key="5">
    <source>
        <dbReference type="ARBA" id="ARBA00023242"/>
    </source>
</evidence>
<keyword evidence="3" id="KW-0863">Zinc-finger</keyword>
<dbReference type="EMBL" id="FR905487">
    <property type="protein sequence ID" value="CDQ79672.1"/>
    <property type="molecule type" value="Genomic_DNA"/>
</dbReference>
<dbReference type="InterPro" id="IPR013087">
    <property type="entry name" value="Znf_C2H2_type"/>
</dbReference>
<evidence type="ECO:0000259" key="9">
    <source>
        <dbReference type="PROSITE" id="PS50171"/>
    </source>
</evidence>
<evidence type="ECO:0000256" key="4">
    <source>
        <dbReference type="ARBA" id="ARBA00022833"/>
    </source>
</evidence>
<dbReference type="Pfam" id="PF12874">
    <property type="entry name" value="zf-met"/>
    <property type="match status" value="1"/>
</dbReference>
<dbReference type="PANTHER" id="PTHR15592">
    <property type="entry name" value="MATRIN 3/NUCLEAR PROTEIN 220-RELATED"/>
    <property type="match status" value="1"/>
</dbReference>
<reference evidence="10" key="2">
    <citation type="submission" date="2014-03" db="EMBL/GenBank/DDBJ databases">
        <authorList>
            <person name="Genoscope - CEA"/>
        </authorList>
    </citation>
    <scope>NUCLEOTIDE SEQUENCE</scope>
</reference>
<dbReference type="InterPro" id="IPR035979">
    <property type="entry name" value="RBD_domain_sf"/>
</dbReference>
<dbReference type="InterPro" id="IPR000690">
    <property type="entry name" value="Matrin/U1-C_Znf_C2H2"/>
</dbReference>
<evidence type="ECO:0000256" key="7">
    <source>
        <dbReference type="SAM" id="MobiDB-lite"/>
    </source>
</evidence>
<reference evidence="10" key="1">
    <citation type="journal article" date="2014" name="Nat. Commun.">
        <title>The rainbow trout genome provides novel insights into evolution after whole-genome duplication in vertebrates.</title>
        <authorList>
            <person name="Berthelot C."/>
            <person name="Brunet F."/>
            <person name="Chalopin D."/>
            <person name="Juanchich A."/>
            <person name="Bernard M."/>
            <person name="Noel B."/>
            <person name="Bento P."/>
            <person name="Da Silva C."/>
            <person name="Labadie K."/>
            <person name="Alberti A."/>
            <person name="Aury J.M."/>
            <person name="Louis A."/>
            <person name="Dehais P."/>
            <person name="Bardou P."/>
            <person name="Montfort J."/>
            <person name="Klopp C."/>
            <person name="Cabau C."/>
            <person name="Gaspin C."/>
            <person name="Thorgaard G.H."/>
            <person name="Boussaha M."/>
            <person name="Quillet E."/>
            <person name="Guyomard R."/>
            <person name="Galiana D."/>
            <person name="Bobe J."/>
            <person name="Volff J.N."/>
            <person name="Genet C."/>
            <person name="Wincker P."/>
            <person name="Jaillon O."/>
            <person name="Roest Crollius H."/>
            <person name="Guiguen Y."/>
        </authorList>
    </citation>
    <scope>NUCLEOTIDE SEQUENCE [LARGE SCALE GENOMIC DNA]</scope>
</reference>
<dbReference type="InterPro" id="IPR003604">
    <property type="entry name" value="Matrin/U1-like-C_Znf_C2H2"/>
</dbReference>
<dbReference type="InterPro" id="IPR012677">
    <property type="entry name" value="Nucleotide-bd_a/b_plait_sf"/>
</dbReference>
<evidence type="ECO:0000313" key="11">
    <source>
        <dbReference type="Proteomes" id="UP000193380"/>
    </source>
</evidence>
<dbReference type="SUPFAM" id="SSF54928">
    <property type="entry name" value="RNA-binding domain, RBD"/>
    <property type="match status" value="3"/>
</dbReference>
<feature type="domain" description="Matrin-type" evidence="9">
    <location>
        <begin position="989"/>
        <end position="1020"/>
    </location>
</feature>
<keyword evidence="5" id="KW-0539">Nucleus</keyword>
<feature type="compositionally biased region" description="Gly residues" evidence="7">
    <location>
        <begin position="890"/>
        <end position="912"/>
    </location>
</feature>
<feature type="domain" description="RRM" evidence="8">
    <location>
        <begin position="751"/>
        <end position="825"/>
    </location>
</feature>
<organism evidence="10 11">
    <name type="scientific">Oncorhynchus mykiss</name>
    <name type="common">Rainbow trout</name>
    <name type="synonym">Salmo gairdneri</name>
    <dbReference type="NCBI Taxonomy" id="8022"/>
    <lineage>
        <taxon>Eukaryota</taxon>
        <taxon>Metazoa</taxon>
        <taxon>Chordata</taxon>
        <taxon>Craniata</taxon>
        <taxon>Vertebrata</taxon>
        <taxon>Euteleostomi</taxon>
        <taxon>Actinopterygii</taxon>
        <taxon>Neopterygii</taxon>
        <taxon>Teleostei</taxon>
        <taxon>Protacanthopterygii</taxon>
        <taxon>Salmoniformes</taxon>
        <taxon>Salmonidae</taxon>
        <taxon>Salmoninae</taxon>
        <taxon>Oncorhynchus</taxon>
    </lineage>
</organism>
<evidence type="ECO:0000313" key="10">
    <source>
        <dbReference type="EMBL" id="CDQ79672.1"/>
    </source>
</evidence>
<feature type="compositionally biased region" description="Basic and acidic residues" evidence="7">
    <location>
        <begin position="458"/>
        <end position="485"/>
    </location>
</feature>
<feature type="compositionally biased region" description="Basic and acidic residues" evidence="7">
    <location>
        <begin position="149"/>
        <end position="171"/>
    </location>
</feature>
<dbReference type="GO" id="GO:0008270">
    <property type="term" value="F:zinc ion binding"/>
    <property type="evidence" value="ECO:0007669"/>
    <property type="project" value="UniProtKB-KW"/>
</dbReference>
<keyword evidence="6" id="KW-0694">RNA-binding</keyword>
<dbReference type="PaxDb" id="8022-A0A060XKB2"/>
<feature type="region of interest" description="Disordered" evidence="7">
    <location>
        <begin position="458"/>
        <end position="528"/>
    </location>
</feature>
<feature type="compositionally biased region" description="Basic and acidic residues" evidence="7">
    <location>
        <begin position="518"/>
        <end position="528"/>
    </location>
</feature>
<keyword evidence="4" id="KW-0862">Zinc</keyword>
<comment type="subcellular location">
    <subcellularLocation>
        <location evidence="1">Nucleus</location>
    </subcellularLocation>
</comment>
<feature type="region of interest" description="Disordered" evidence="7">
    <location>
        <begin position="847"/>
        <end position="976"/>
    </location>
</feature>
<feature type="region of interest" description="Disordered" evidence="7">
    <location>
        <begin position="254"/>
        <end position="275"/>
    </location>
</feature>
<evidence type="ECO:0000256" key="2">
    <source>
        <dbReference type="ARBA" id="ARBA00022723"/>
    </source>
</evidence>
<dbReference type="InterPro" id="IPR000504">
    <property type="entry name" value="RRM_dom"/>
</dbReference>
<dbReference type="GO" id="GO:0003723">
    <property type="term" value="F:RNA binding"/>
    <property type="evidence" value="ECO:0007669"/>
    <property type="project" value="UniProtKB-UniRule"/>
</dbReference>
<feature type="compositionally biased region" description="Basic and acidic residues" evidence="7">
    <location>
        <begin position="916"/>
        <end position="966"/>
    </location>
</feature>
<dbReference type="PROSITE" id="PS50102">
    <property type="entry name" value="RRM"/>
    <property type="match status" value="1"/>
</dbReference>
<accession>A0A060XKB2</accession>
<dbReference type="Proteomes" id="UP000193380">
    <property type="component" value="Unassembled WGS sequence"/>
</dbReference>
<name>A0A060XKB2_ONCMY</name>
<feature type="compositionally biased region" description="Basic and acidic residues" evidence="7">
    <location>
        <begin position="847"/>
        <end position="859"/>
    </location>
</feature>
<evidence type="ECO:0000256" key="6">
    <source>
        <dbReference type="PROSITE-ProRule" id="PRU00176"/>
    </source>
</evidence>
<keyword evidence="2" id="KW-0479">Metal-binding</keyword>
<feature type="compositionally biased region" description="Polar residues" evidence="7">
    <location>
        <begin position="257"/>
        <end position="272"/>
    </location>
</feature>
<evidence type="ECO:0008006" key="12">
    <source>
        <dbReference type="Google" id="ProtNLM"/>
    </source>
</evidence>
<feature type="region of interest" description="Disordered" evidence="7">
    <location>
        <begin position="111"/>
        <end position="188"/>
    </location>
</feature>
<dbReference type="SMART" id="SM00451">
    <property type="entry name" value="ZnF_U1"/>
    <property type="match status" value="2"/>
</dbReference>
<protein>
    <recommendedName>
        <fullName evidence="12">Matrin-type domain-containing protein</fullName>
    </recommendedName>
</protein>
<evidence type="ECO:0000256" key="1">
    <source>
        <dbReference type="ARBA" id="ARBA00004123"/>
    </source>
</evidence>
<dbReference type="GO" id="GO:0005634">
    <property type="term" value="C:nucleus"/>
    <property type="evidence" value="ECO:0007669"/>
    <property type="project" value="UniProtKB-SubCell"/>
</dbReference>
<evidence type="ECO:0000259" key="8">
    <source>
        <dbReference type="PROSITE" id="PS50102"/>
    </source>
</evidence>
<dbReference type="Gene3D" id="3.30.70.330">
    <property type="match status" value="4"/>
</dbReference>
<evidence type="ECO:0000256" key="3">
    <source>
        <dbReference type="ARBA" id="ARBA00022771"/>
    </source>
</evidence>
<dbReference type="SMART" id="SM00360">
    <property type="entry name" value="RRM"/>
    <property type="match status" value="3"/>
</dbReference>
<feature type="compositionally biased region" description="Basic and acidic residues" evidence="7">
    <location>
        <begin position="492"/>
        <end position="508"/>
    </location>
</feature>
<dbReference type="AlphaFoldDB" id="A0A060XKB2"/>